<accession>A0A8T0HHW6</accession>
<dbReference type="InterPro" id="IPR052220">
    <property type="entry name" value="METTL25"/>
</dbReference>
<name>A0A8T0HHW6_CERPU</name>
<dbReference type="Gene3D" id="3.40.50.150">
    <property type="entry name" value="Vaccinia Virus protein VP39"/>
    <property type="match status" value="1"/>
</dbReference>
<dbReference type="AlphaFoldDB" id="A0A8T0HHW6"/>
<dbReference type="EMBL" id="CM026427">
    <property type="protein sequence ID" value="KAG0570094.1"/>
    <property type="molecule type" value="Genomic_DNA"/>
</dbReference>
<evidence type="ECO:0000259" key="1">
    <source>
        <dbReference type="Pfam" id="PF13679"/>
    </source>
</evidence>
<proteinExistence type="predicted"/>
<dbReference type="Pfam" id="PF13679">
    <property type="entry name" value="Methyltransf_32"/>
    <property type="match status" value="1"/>
</dbReference>
<feature type="domain" description="Methyltransferase" evidence="1">
    <location>
        <begin position="121"/>
        <end position="297"/>
    </location>
</feature>
<evidence type="ECO:0000313" key="3">
    <source>
        <dbReference type="Proteomes" id="UP000822688"/>
    </source>
</evidence>
<organism evidence="2 3">
    <name type="scientific">Ceratodon purpureus</name>
    <name type="common">Fire moss</name>
    <name type="synonym">Dicranum purpureum</name>
    <dbReference type="NCBI Taxonomy" id="3225"/>
    <lineage>
        <taxon>Eukaryota</taxon>
        <taxon>Viridiplantae</taxon>
        <taxon>Streptophyta</taxon>
        <taxon>Embryophyta</taxon>
        <taxon>Bryophyta</taxon>
        <taxon>Bryophytina</taxon>
        <taxon>Bryopsida</taxon>
        <taxon>Dicranidae</taxon>
        <taxon>Pseudoditrichales</taxon>
        <taxon>Ditrichaceae</taxon>
        <taxon>Ceratodon</taxon>
    </lineage>
</organism>
<reference evidence="2 3" key="1">
    <citation type="submission" date="2020-06" db="EMBL/GenBank/DDBJ databases">
        <title>WGS assembly of Ceratodon purpureus strain R40.</title>
        <authorList>
            <person name="Carey S.B."/>
            <person name="Jenkins J."/>
            <person name="Shu S."/>
            <person name="Lovell J.T."/>
            <person name="Sreedasyam A."/>
            <person name="Maumus F."/>
            <person name="Tiley G.P."/>
            <person name="Fernandez-Pozo N."/>
            <person name="Barry K."/>
            <person name="Chen C."/>
            <person name="Wang M."/>
            <person name="Lipzen A."/>
            <person name="Daum C."/>
            <person name="Saski C.A."/>
            <person name="Payton A.C."/>
            <person name="Mcbreen J.C."/>
            <person name="Conrad R.E."/>
            <person name="Kollar L.M."/>
            <person name="Olsson S."/>
            <person name="Huttunen S."/>
            <person name="Landis J.B."/>
            <person name="Wickett N.J."/>
            <person name="Johnson M.G."/>
            <person name="Rensing S.A."/>
            <person name="Grimwood J."/>
            <person name="Schmutz J."/>
            <person name="Mcdaniel S.F."/>
        </authorList>
    </citation>
    <scope>NUCLEOTIDE SEQUENCE [LARGE SCALE GENOMIC DNA]</scope>
    <source>
        <strain evidence="2 3">R40</strain>
    </source>
</reference>
<protein>
    <recommendedName>
        <fullName evidence="1">Methyltransferase domain-containing protein</fullName>
    </recommendedName>
</protein>
<dbReference type="SUPFAM" id="SSF53335">
    <property type="entry name" value="S-adenosyl-L-methionine-dependent methyltransferases"/>
    <property type="match status" value="1"/>
</dbReference>
<dbReference type="PANTHER" id="PTHR12496:SF0">
    <property type="entry name" value="METHYLTRANSFERASE DOMAIN-CONTAINING PROTEIN"/>
    <property type="match status" value="1"/>
</dbReference>
<comment type="caution">
    <text evidence="2">The sequence shown here is derived from an EMBL/GenBank/DDBJ whole genome shotgun (WGS) entry which is preliminary data.</text>
</comment>
<evidence type="ECO:0000313" key="2">
    <source>
        <dbReference type="EMBL" id="KAG0570094.1"/>
    </source>
</evidence>
<dbReference type="Proteomes" id="UP000822688">
    <property type="component" value="Chromosome 6"/>
</dbReference>
<dbReference type="InterPro" id="IPR025714">
    <property type="entry name" value="Methyltranfer_dom"/>
</dbReference>
<dbReference type="InterPro" id="IPR029063">
    <property type="entry name" value="SAM-dependent_MTases_sf"/>
</dbReference>
<sequence>MVSASQDITELKRHVSAIAAFLRQHEWLWRSHVVDFFKKKLWEKVDEEWNSCLRVASAESWLLLPSGVVKEEWPDSLKEFVGTACRVSLSRGQVDSSSDVSYPGVPQVPIGSVLRQGMSVKKLHEIGILAALIAGTAKLSGARDVIDVGAGQGYLALVLAFEYRLSVTAVDACAHHADVTNKRAVRIEKYYNTRLRKSQQDGSNHPEVRAPQTVTCRIGTEESSSTLSSLLPALPKSHSSEVFFKDSNSDHDEDPQVVLAGLHACGDLSATMLRTFIECEDVVAVINVTCCYHLLTEETNNDTKELSGFPMSETVANLGLQLGRSARELACESAERWKEHHPTKAVQNFELHAFRAAFQLILDRYYPEFANSRPSVGRVGKSRRRRKARQSAMEPLIDNTSNEPFLRTKDDSLDVGCVTCIGASLTDASEDPLGTSTFSSACTFDILSGPSQDRDILRVEQENIASSLLSDTESLLEQQLVRFEEYVRPVLELFDLPQLPTSVLKSIWTEVAPYQDLVGPFYSLRTVLAPVIESYILLDRLLYLKEQGELVAAKCGTGAGIAAHLVPIFEPATSPRNMAIIAYRGGV</sequence>
<dbReference type="PANTHER" id="PTHR12496">
    <property type="entry name" value="CGI-41 METHYLTRANSFERASE"/>
    <property type="match status" value="1"/>
</dbReference>
<gene>
    <name evidence="2" type="ORF">KC19_6G138000</name>
</gene>
<keyword evidence="3" id="KW-1185">Reference proteome</keyword>